<dbReference type="RefSeq" id="WP_187793129.1">
    <property type="nucleotide sequence ID" value="NZ_JACOQL010000002.1"/>
</dbReference>
<comment type="caution">
    <text evidence="1">The sequence shown here is derived from an EMBL/GenBank/DDBJ whole genome shotgun (WGS) entry which is preliminary data.</text>
</comment>
<dbReference type="Pfam" id="PF13489">
    <property type="entry name" value="Methyltransf_23"/>
    <property type="match status" value="1"/>
</dbReference>
<organism evidence="1 2">
    <name type="scientific">Paracoccus amoyensis</name>
    <dbReference type="NCBI Taxonomy" id="2760093"/>
    <lineage>
        <taxon>Bacteria</taxon>
        <taxon>Pseudomonadati</taxon>
        <taxon>Pseudomonadota</taxon>
        <taxon>Alphaproteobacteria</taxon>
        <taxon>Rhodobacterales</taxon>
        <taxon>Paracoccaceae</taxon>
        <taxon>Paracoccus</taxon>
    </lineage>
</organism>
<dbReference type="AlphaFoldDB" id="A0A926GML0"/>
<dbReference type="GO" id="GO:0032259">
    <property type="term" value="P:methylation"/>
    <property type="evidence" value="ECO:0007669"/>
    <property type="project" value="UniProtKB-KW"/>
</dbReference>
<keyword evidence="1" id="KW-0808">Transferase</keyword>
<keyword evidence="1" id="KW-0489">Methyltransferase</keyword>
<gene>
    <name evidence="1" type="ORF">H4P12_08055</name>
</gene>
<evidence type="ECO:0000313" key="2">
    <source>
        <dbReference type="Proteomes" id="UP000608594"/>
    </source>
</evidence>
<dbReference type="EMBL" id="JACOQL010000002">
    <property type="protein sequence ID" value="MBC9246665.1"/>
    <property type="molecule type" value="Genomic_DNA"/>
</dbReference>
<reference evidence="1" key="1">
    <citation type="submission" date="2020-08" db="EMBL/GenBank/DDBJ databases">
        <title>Paracoccus amoyensis sp. nov., isolated from the surface seawater at coast of Xiamen, Fujian.</title>
        <authorList>
            <person name="Lyu L."/>
        </authorList>
    </citation>
    <scope>NUCLEOTIDE SEQUENCE</scope>
    <source>
        <strain evidence="1">11-3</strain>
    </source>
</reference>
<dbReference type="Proteomes" id="UP000608594">
    <property type="component" value="Unassembled WGS sequence"/>
</dbReference>
<accession>A0A926GML0</accession>
<dbReference type="SUPFAM" id="SSF53335">
    <property type="entry name" value="S-adenosyl-L-methionine-dependent methyltransferases"/>
    <property type="match status" value="1"/>
</dbReference>
<evidence type="ECO:0000313" key="1">
    <source>
        <dbReference type="EMBL" id="MBC9246665.1"/>
    </source>
</evidence>
<dbReference type="InterPro" id="IPR029063">
    <property type="entry name" value="SAM-dependent_MTases_sf"/>
</dbReference>
<sequence>MSGDALKIYQANAERLAQQYELIAPDALYRPVADLLPPVGRMADIGAGSGRDAAWFSAQGYHVTAVEPVAGLREAGLRYHADTRIAWLDDQLPKLLRLRALAPFALVTMAAVWHHVPAAERNAAMASLAAILAPAGRAIMSLRQGPVDPARGLFDADADQAVILAAQYGLSLIGRRTVPSSQSHNQHTDITWTWLVLQRD</sequence>
<protein>
    <submittedName>
        <fullName evidence="1">Methyltransferase domain-containing protein</fullName>
    </submittedName>
</protein>
<keyword evidence="2" id="KW-1185">Reference proteome</keyword>
<dbReference type="Gene3D" id="3.40.50.150">
    <property type="entry name" value="Vaccinia Virus protein VP39"/>
    <property type="match status" value="1"/>
</dbReference>
<name>A0A926GML0_9RHOB</name>
<dbReference type="GO" id="GO:0008168">
    <property type="term" value="F:methyltransferase activity"/>
    <property type="evidence" value="ECO:0007669"/>
    <property type="project" value="UniProtKB-KW"/>
</dbReference>
<proteinExistence type="predicted"/>